<dbReference type="Pfam" id="PF01288">
    <property type="entry name" value="HPPK"/>
    <property type="match status" value="1"/>
</dbReference>
<gene>
    <name evidence="9" type="ORF">METZ01_LOCUS313661</name>
</gene>
<keyword evidence="7" id="KW-0289">Folate biosynthesis</keyword>
<dbReference type="GO" id="GO:0005524">
    <property type="term" value="F:ATP binding"/>
    <property type="evidence" value="ECO:0007669"/>
    <property type="project" value="UniProtKB-KW"/>
</dbReference>
<feature type="domain" description="7,8-dihydro-6-hydroxymethylpterin-pyrophosphokinase" evidence="8">
    <location>
        <begin position="89"/>
        <end position="100"/>
    </location>
</feature>
<dbReference type="EC" id="2.7.6.3" evidence="2"/>
<sequence length="165" mass="18838">MIHTAYIGIGSNLGTSGENCVEAIEKISTNDHIKIISKSSFYKTAPIGDIEQDWFINSVIRVDTKLNPKELLLTLLNIESEMGRMRKEKWGPRLIDLDLLFYDKLILNQEGITLPHPEIQKRNFVLVPLNEISENLTHPILKKTVKTLLQESSDDTEVKKLTRII</sequence>
<reference evidence="9" key="1">
    <citation type="submission" date="2018-05" db="EMBL/GenBank/DDBJ databases">
        <authorList>
            <person name="Lanie J.A."/>
            <person name="Ng W.-L."/>
            <person name="Kazmierczak K.M."/>
            <person name="Andrzejewski T.M."/>
            <person name="Davidsen T.M."/>
            <person name="Wayne K.J."/>
            <person name="Tettelin H."/>
            <person name="Glass J.I."/>
            <person name="Rusch D."/>
            <person name="Podicherti R."/>
            <person name="Tsui H.-C.T."/>
            <person name="Winkler M.E."/>
        </authorList>
    </citation>
    <scope>NUCLEOTIDE SEQUENCE</scope>
</reference>
<dbReference type="PROSITE" id="PS00794">
    <property type="entry name" value="HPPK"/>
    <property type="match status" value="1"/>
</dbReference>
<name>A0A382NKH9_9ZZZZ</name>
<evidence type="ECO:0000259" key="8">
    <source>
        <dbReference type="PROSITE" id="PS00794"/>
    </source>
</evidence>
<dbReference type="InterPro" id="IPR000550">
    <property type="entry name" value="Hppk"/>
</dbReference>
<accession>A0A382NKH9</accession>
<dbReference type="UniPathway" id="UPA00077">
    <property type="reaction ID" value="UER00155"/>
</dbReference>
<dbReference type="CDD" id="cd00483">
    <property type="entry name" value="HPPK"/>
    <property type="match status" value="1"/>
</dbReference>
<dbReference type="Gene3D" id="3.30.70.560">
    <property type="entry name" value="7,8-Dihydro-6-hydroxymethylpterin-pyrophosphokinase HPPK"/>
    <property type="match status" value="1"/>
</dbReference>
<proteinExistence type="predicted"/>
<protein>
    <recommendedName>
        <fullName evidence="2">2-amino-4-hydroxy-6-hydroxymethyldihydropteridine diphosphokinase</fullName>
        <ecNumber evidence="2">2.7.6.3</ecNumber>
    </recommendedName>
</protein>
<comment type="pathway">
    <text evidence="1">Cofactor biosynthesis; tetrahydrofolate biosynthesis; 2-amino-4-hydroxy-6-hydroxymethyl-7,8-dihydropteridine diphosphate from 7,8-dihydroneopterin triphosphate: step 4/4.</text>
</comment>
<dbReference type="PANTHER" id="PTHR43071">
    <property type="entry name" value="2-AMINO-4-HYDROXY-6-HYDROXYMETHYLDIHYDROPTERIDINE PYROPHOSPHOKINASE"/>
    <property type="match status" value="1"/>
</dbReference>
<evidence type="ECO:0000256" key="1">
    <source>
        <dbReference type="ARBA" id="ARBA00005051"/>
    </source>
</evidence>
<evidence type="ECO:0000256" key="7">
    <source>
        <dbReference type="ARBA" id="ARBA00022909"/>
    </source>
</evidence>
<dbReference type="GO" id="GO:0003848">
    <property type="term" value="F:2-amino-4-hydroxy-6-hydroxymethyldihydropteridine diphosphokinase activity"/>
    <property type="evidence" value="ECO:0007669"/>
    <property type="project" value="UniProtKB-EC"/>
</dbReference>
<dbReference type="GO" id="GO:0046656">
    <property type="term" value="P:folic acid biosynthetic process"/>
    <property type="evidence" value="ECO:0007669"/>
    <property type="project" value="UniProtKB-KW"/>
</dbReference>
<keyword evidence="6" id="KW-0067">ATP-binding</keyword>
<dbReference type="GO" id="GO:0016301">
    <property type="term" value="F:kinase activity"/>
    <property type="evidence" value="ECO:0007669"/>
    <property type="project" value="UniProtKB-KW"/>
</dbReference>
<evidence type="ECO:0000256" key="4">
    <source>
        <dbReference type="ARBA" id="ARBA00022741"/>
    </source>
</evidence>
<keyword evidence="4" id="KW-0547">Nucleotide-binding</keyword>
<evidence type="ECO:0000313" key="9">
    <source>
        <dbReference type="EMBL" id="SVC60807.1"/>
    </source>
</evidence>
<evidence type="ECO:0000256" key="3">
    <source>
        <dbReference type="ARBA" id="ARBA00022679"/>
    </source>
</evidence>
<evidence type="ECO:0000256" key="5">
    <source>
        <dbReference type="ARBA" id="ARBA00022777"/>
    </source>
</evidence>
<dbReference type="InterPro" id="IPR035907">
    <property type="entry name" value="Hppk_sf"/>
</dbReference>
<dbReference type="GO" id="GO:0046654">
    <property type="term" value="P:tetrahydrofolate biosynthetic process"/>
    <property type="evidence" value="ECO:0007669"/>
    <property type="project" value="UniProtKB-UniPathway"/>
</dbReference>
<dbReference type="PANTHER" id="PTHR43071:SF1">
    <property type="entry name" value="2-AMINO-4-HYDROXY-6-HYDROXYMETHYLDIHYDROPTERIDINE PYROPHOSPHOKINASE"/>
    <property type="match status" value="1"/>
</dbReference>
<dbReference type="EMBL" id="UINC01100615">
    <property type="protein sequence ID" value="SVC60807.1"/>
    <property type="molecule type" value="Genomic_DNA"/>
</dbReference>
<evidence type="ECO:0000256" key="2">
    <source>
        <dbReference type="ARBA" id="ARBA00013253"/>
    </source>
</evidence>
<evidence type="ECO:0000256" key="6">
    <source>
        <dbReference type="ARBA" id="ARBA00022840"/>
    </source>
</evidence>
<dbReference type="SUPFAM" id="SSF55083">
    <property type="entry name" value="6-hydroxymethyl-7,8-dihydropterin pyrophosphokinase, HPPK"/>
    <property type="match status" value="1"/>
</dbReference>
<keyword evidence="3" id="KW-0808">Transferase</keyword>
<dbReference type="AlphaFoldDB" id="A0A382NKH9"/>
<dbReference type="NCBIfam" id="TIGR01498">
    <property type="entry name" value="folK"/>
    <property type="match status" value="1"/>
</dbReference>
<organism evidence="9">
    <name type="scientific">marine metagenome</name>
    <dbReference type="NCBI Taxonomy" id="408172"/>
    <lineage>
        <taxon>unclassified sequences</taxon>
        <taxon>metagenomes</taxon>
        <taxon>ecological metagenomes</taxon>
    </lineage>
</organism>
<keyword evidence="5" id="KW-0418">Kinase</keyword>